<accession>A0ACC1P9X5</accession>
<comment type="caution">
    <text evidence="1">The sequence shown here is derived from an EMBL/GenBank/DDBJ whole genome shotgun (WGS) entry which is preliminary data.</text>
</comment>
<organism evidence="1 2">
    <name type="scientific">Xylaria curta</name>
    <dbReference type="NCBI Taxonomy" id="42375"/>
    <lineage>
        <taxon>Eukaryota</taxon>
        <taxon>Fungi</taxon>
        <taxon>Dikarya</taxon>
        <taxon>Ascomycota</taxon>
        <taxon>Pezizomycotina</taxon>
        <taxon>Sordariomycetes</taxon>
        <taxon>Xylariomycetidae</taxon>
        <taxon>Xylariales</taxon>
        <taxon>Xylariaceae</taxon>
        <taxon>Xylaria</taxon>
    </lineage>
</organism>
<proteinExistence type="predicted"/>
<name>A0ACC1P9X5_9PEZI</name>
<protein>
    <submittedName>
        <fullName evidence="1">Uncharacterized protein</fullName>
    </submittedName>
</protein>
<reference evidence="1" key="1">
    <citation type="submission" date="2022-10" db="EMBL/GenBank/DDBJ databases">
        <title>Genome Sequence of Xylaria curta.</title>
        <authorList>
            <person name="Buettner E."/>
        </authorList>
    </citation>
    <scope>NUCLEOTIDE SEQUENCE</scope>
    <source>
        <strain evidence="1">Babe10</strain>
    </source>
</reference>
<sequence>MSGIPSETPPETPPLLANVFGSIGSWIYRSSVYKPGLPSVIPSPLSTAPTGGLFGGSVQSHWTPSGSPPDPYLMSGALGGPDAGSTPPSWGSPPDVHPARDRYSNMALFSHEEDEDFMQVLLAEEARQGREAEARIQLVRDHFNNLPRFTFEDIIGRGAFGIAFKVTERRFAKRPRRLVVKRAFFPETQFEIRNEIAMMLEVSKNQWNPANIAHGDLHGGNILLGTPGDFREHALIPPVKLIDFGSAREDEQLVSYNLTDVSKQMVVLITHRPQRFVGIEEDYNGIKTWAVGITPQGGHLPRPDLDPELRDLLAYCLAVNPNFRPPLAEVLRICKRKVKKTPDELYPGIVRETDPTIRELLQELVYDGDS</sequence>
<evidence type="ECO:0000313" key="2">
    <source>
        <dbReference type="Proteomes" id="UP001143856"/>
    </source>
</evidence>
<dbReference type="EMBL" id="JAPDGR010000573">
    <property type="protein sequence ID" value="KAJ2989059.1"/>
    <property type="molecule type" value="Genomic_DNA"/>
</dbReference>
<keyword evidence="2" id="KW-1185">Reference proteome</keyword>
<dbReference type="Proteomes" id="UP001143856">
    <property type="component" value="Unassembled WGS sequence"/>
</dbReference>
<gene>
    <name evidence="1" type="ORF">NUW58_g3660</name>
</gene>
<evidence type="ECO:0000313" key="1">
    <source>
        <dbReference type="EMBL" id="KAJ2989059.1"/>
    </source>
</evidence>